<accession>A0ABS2I4Z0</accession>
<name>A0ABS2I4Z0_9ACTN</name>
<feature type="non-terminal residue" evidence="2">
    <location>
        <position position="1"/>
    </location>
</feature>
<evidence type="ECO:0000256" key="1">
    <source>
        <dbReference type="SAM" id="MobiDB-lite"/>
    </source>
</evidence>
<dbReference type="Proteomes" id="UP000712045">
    <property type="component" value="Unassembled WGS sequence"/>
</dbReference>
<keyword evidence="3" id="KW-1185">Reference proteome</keyword>
<organism evidence="2 3">
    <name type="scientific">Streptomyces durocortorensis</name>
    <dbReference type="NCBI Taxonomy" id="2811104"/>
    <lineage>
        <taxon>Bacteria</taxon>
        <taxon>Bacillati</taxon>
        <taxon>Actinomycetota</taxon>
        <taxon>Actinomycetes</taxon>
        <taxon>Kitasatosporales</taxon>
        <taxon>Streptomycetaceae</taxon>
        <taxon>Streptomyces</taxon>
    </lineage>
</organism>
<dbReference type="RefSeq" id="WP_205086200.1">
    <property type="nucleotide sequence ID" value="NZ_JAFEUF010000265.1"/>
</dbReference>
<feature type="compositionally biased region" description="Basic residues" evidence="1">
    <location>
        <begin position="39"/>
        <end position="63"/>
    </location>
</feature>
<evidence type="ECO:0000313" key="2">
    <source>
        <dbReference type="EMBL" id="MBM7058075.1"/>
    </source>
</evidence>
<protein>
    <submittedName>
        <fullName evidence="2">Uncharacterized protein</fullName>
    </submittedName>
</protein>
<evidence type="ECO:0000313" key="3">
    <source>
        <dbReference type="Proteomes" id="UP000712045"/>
    </source>
</evidence>
<gene>
    <name evidence="2" type="ORF">JS521_30645</name>
</gene>
<dbReference type="EMBL" id="JAFEUF010000265">
    <property type="protein sequence ID" value="MBM7058075.1"/>
    <property type="molecule type" value="Genomic_DNA"/>
</dbReference>
<proteinExistence type="predicted"/>
<feature type="region of interest" description="Disordered" evidence="1">
    <location>
        <begin position="15"/>
        <end position="63"/>
    </location>
</feature>
<comment type="caution">
    <text evidence="2">The sequence shown here is derived from an EMBL/GenBank/DDBJ whole genome shotgun (WGS) entry which is preliminary data.</text>
</comment>
<sequence length="63" mass="7192">DSIAYTTWRTLDPEIHLAPVAGGPAPPPPPRGATDARGRRPHRRRTVRERTRRHRPRPRRTAA</sequence>
<reference evidence="2 3" key="1">
    <citation type="submission" date="2021-02" db="EMBL/GenBank/DDBJ databases">
        <title>Genome Streptomyces sp. RHZ10.</title>
        <authorList>
            <person name="Besaury L."/>
        </authorList>
    </citation>
    <scope>NUCLEOTIDE SEQUENCE [LARGE SCALE GENOMIC DNA]</scope>
    <source>
        <strain evidence="2 3">RHZ10</strain>
    </source>
</reference>